<proteinExistence type="predicted"/>
<dbReference type="GO" id="GO:0005654">
    <property type="term" value="C:nucleoplasm"/>
    <property type="evidence" value="ECO:0007669"/>
    <property type="project" value="TreeGrafter"/>
</dbReference>
<dbReference type="PANTHER" id="PTHR31239:SF2">
    <property type="entry name" value="NICOLIN-1"/>
    <property type="match status" value="1"/>
</dbReference>
<dbReference type="EMBL" id="QXTE01000474">
    <property type="protein sequence ID" value="TFJ97627.1"/>
    <property type="molecule type" value="Genomic_DNA"/>
</dbReference>
<evidence type="ECO:0000313" key="2">
    <source>
        <dbReference type="EMBL" id="TFJ97627.1"/>
    </source>
</evidence>
<name>A0A4D9DMS4_9SAUR</name>
<dbReference type="OrthoDB" id="73161at2759"/>
<reference evidence="2 3" key="1">
    <citation type="submission" date="2019-04" db="EMBL/GenBank/DDBJ databases">
        <title>Draft genome of the big-headed turtle Platysternon megacephalum.</title>
        <authorList>
            <person name="Gong S."/>
        </authorList>
    </citation>
    <scope>NUCLEOTIDE SEQUENCE [LARGE SCALE GENOMIC DNA]</scope>
    <source>
        <strain evidence="2">DO16091913</strain>
        <tissue evidence="2">Muscle</tissue>
    </source>
</reference>
<sequence>MEPAAPSLGHGAGRPMATGPAPCTVRSPVALQVGDVKTDLARPGVAVIDVALPPAQPLDLQEIVFKNSYTAFLTVRVQRRRPCDVGRDSARKWVTCLWNHCLMPSPHTEAGSQDYFSLFRHQLLCDVDQVTAVRLILRQPSPVWLHFTLEELRLYPRGQQSLQTDFPSWLSHLAPQQQPENLHGVSRLLMSSAGAGVSQGAVGMSRPELECPGGRGQQGVPDPEKVSTEVQQLWVLTEMLRANQTAARIGRFDVSFQLALFIAHRGWPPALGLLRCPACAEGAGCILGTGSICSHPELLPAGHAVRNAIKLLGKLLRVPGPGVLEVDGCYDINLLSYT</sequence>
<accession>A0A4D9DMS4</accession>
<evidence type="ECO:0000313" key="3">
    <source>
        <dbReference type="Proteomes" id="UP000297703"/>
    </source>
</evidence>
<dbReference type="STRING" id="55544.A0A4D9DMS4"/>
<gene>
    <name evidence="2" type="ORF">DR999_PMT20527</name>
</gene>
<evidence type="ECO:0000256" key="1">
    <source>
        <dbReference type="SAM" id="MobiDB-lite"/>
    </source>
</evidence>
<dbReference type="Proteomes" id="UP000297703">
    <property type="component" value="Unassembled WGS sequence"/>
</dbReference>
<dbReference type="AlphaFoldDB" id="A0A4D9DMS4"/>
<keyword evidence="3" id="KW-1185">Reference proteome</keyword>
<protein>
    <submittedName>
        <fullName evidence="2">cAMP-dependent protein kinase catalytic subunit alpha-like</fullName>
    </submittedName>
</protein>
<organism evidence="2 3">
    <name type="scientific">Platysternon megacephalum</name>
    <name type="common">big-headed turtle</name>
    <dbReference type="NCBI Taxonomy" id="55544"/>
    <lineage>
        <taxon>Eukaryota</taxon>
        <taxon>Metazoa</taxon>
        <taxon>Chordata</taxon>
        <taxon>Craniata</taxon>
        <taxon>Vertebrata</taxon>
        <taxon>Euteleostomi</taxon>
        <taxon>Archelosauria</taxon>
        <taxon>Testudinata</taxon>
        <taxon>Testudines</taxon>
        <taxon>Cryptodira</taxon>
        <taxon>Durocryptodira</taxon>
        <taxon>Testudinoidea</taxon>
        <taxon>Platysternidae</taxon>
        <taxon>Platysternon</taxon>
    </lineage>
</organism>
<reference evidence="2 3" key="2">
    <citation type="submission" date="2019-04" db="EMBL/GenBank/DDBJ databases">
        <title>The genome sequence of big-headed turtle.</title>
        <authorList>
            <person name="Gong S."/>
        </authorList>
    </citation>
    <scope>NUCLEOTIDE SEQUENCE [LARGE SCALE GENOMIC DNA]</scope>
    <source>
        <strain evidence="2">DO16091913</strain>
        <tissue evidence="2">Muscle</tissue>
    </source>
</reference>
<dbReference type="InterPro" id="IPR040235">
    <property type="entry name" value="Nicolin-1"/>
</dbReference>
<feature type="region of interest" description="Disordered" evidence="1">
    <location>
        <begin position="1"/>
        <end position="21"/>
    </location>
</feature>
<dbReference type="PANTHER" id="PTHR31239">
    <property type="entry name" value="NICOLIN 1"/>
    <property type="match status" value="1"/>
</dbReference>
<comment type="caution">
    <text evidence="2">The sequence shown here is derived from an EMBL/GenBank/DDBJ whole genome shotgun (WGS) entry which is preliminary data.</text>
</comment>
<dbReference type="GO" id="GO:0016301">
    <property type="term" value="F:kinase activity"/>
    <property type="evidence" value="ECO:0007669"/>
    <property type="project" value="UniProtKB-KW"/>
</dbReference>
<keyword evidence="2" id="KW-0418">Kinase</keyword>
<keyword evidence="2" id="KW-0808">Transferase</keyword>